<dbReference type="PROSITE" id="PS00301">
    <property type="entry name" value="G_TR_1"/>
    <property type="match status" value="1"/>
</dbReference>
<comment type="function">
    <text evidence="1">Abolishes the inhibitory effect of tetracyclin on protein synthesis by a non-covalent modification of the ribosomes.</text>
</comment>
<dbReference type="GO" id="GO:0005525">
    <property type="term" value="F:GTP binding"/>
    <property type="evidence" value="ECO:0007669"/>
    <property type="project" value="UniProtKB-KW"/>
</dbReference>
<evidence type="ECO:0000256" key="1">
    <source>
        <dbReference type="ARBA" id="ARBA00003987"/>
    </source>
</evidence>
<dbReference type="Pfam" id="PF22042">
    <property type="entry name" value="EF-G_D2"/>
    <property type="match status" value="1"/>
</dbReference>
<dbReference type="PRINTS" id="PR00315">
    <property type="entry name" value="ELONGATNFCT"/>
</dbReference>
<dbReference type="InterPro" id="IPR031157">
    <property type="entry name" value="G_TR_CS"/>
</dbReference>
<dbReference type="eggNOG" id="COG0480">
    <property type="taxonomic scope" value="Bacteria"/>
</dbReference>
<dbReference type="SMART" id="SM00838">
    <property type="entry name" value="EFG_C"/>
    <property type="match status" value="1"/>
</dbReference>
<keyword evidence="5" id="KW-0046">Antibiotic resistance</keyword>
<dbReference type="SUPFAM" id="SSF54211">
    <property type="entry name" value="Ribosomal protein S5 domain 2-like"/>
    <property type="match status" value="1"/>
</dbReference>
<dbReference type="SUPFAM" id="SSF52540">
    <property type="entry name" value="P-loop containing nucleoside triphosphate hydrolases"/>
    <property type="match status" value="1"/>
</dbReference>
<dbReference type="NCBIfam" id="TIGR00231">
    <property type="entry name" value="small_GTP"/>
    <property type="match status" value="1"/>
</dbReference>
<dbReference type="PRINTS" id="PR01037">
    <property type="entry name" value="TCRTETOQM"/>
</dbReference>
<evidence type="ECO:0000259" key="7">
    <source>
        <dbReference type="PROSITE" id="PS51722"/>
    </source>
</evidence>
<proteinExistence type="predicted"/>
<name>A0A1H9WYR6_BUTFI</name>
<dbReference type="GO" id="GO:0003924">
    <property type="term" value="F:GTPase activity"/>
    <property type="evidence" value="ECO:0007669"/>
    <property type="project" value="InterPro"/>
</dbReference>
<dbReference type="PROSITE" id="PS51722">
    <property type="entry name" value="G_TR_2"/>
    <property type="match status" value="1"/>
</dbReference>
<evidence type="ECO:0000256" key="2">
    <source>
        <dbReference type="ARBA" id="ARBA00022741"/>
    </source>
</evidence>
<dbReference type="InterPro" id="IPR020568">
    <property type="entry name" value="Ribosomal_Su5_D2-typ_SF"/>
</dbReference>
<dbReference type="RefSeq" id="WP_074758725.1">
    <property type="nucleotide sequence ID" value="NZ_FOGJ01000037.1"/>
</dbReference>
<dbReference type="Pfam" id="PF05991">
    <property type="entry name" value="NYN_YacP"/>
    <property type="match status" value="1"/>
</dbReference>
<evidence type="ECO:0000313" key="8">
    <source>
        <dbReference type="EMBL" id="SES38969.1"/>
    </source>
</evidence>
<feature type="domain" description="Tr-type G" evidence="7">
    <location>
        <begin position="2"/>
        <end position="229"/>
    </location>
</feature>
<protein>
    <submittedName>
        <fullName evidence="8">Small GTP-binding protein domain-containing protein</fullName>
    </submittedName>
</protein>
<keyword evidence="4" id="KW-0342">GTP-binding</keyword>
<dbReference type="PANTHER" id="PTHR43261">
    <property type="entry name" value="TRANSLATION ELONGATION FACTOR G-RELATED"/>
    <property type="match status" value="1"/>
</dbReference>
<dbReference type="InterPro" id="IPR041095">
    <property type="entry name" value="EFG_II"/>
</dbReference>
<dbReference type="InterPro" id="IPR010298">
    <property type="entry name" value="YacP-like"/>
</dbReference>
<organism evidence="8 9">
    <name type="scientific">Butyrivibrio fibrisolvens</name>
    <dbReference type="NCBI Taxonomy" id="831"/>
    <lineage>
        <taxon>Bacteria</taxon>
        <taxon>Bacillati</taxon>
        <taxon>Bacillota</taxon>
        <taxon>Clostridia</taxon>
        <taxon>Lachnospirales</taxon>
        <taxon>Lachnospiraceae</taxon>
        <taxon>Butyrivibrio</taxon>
    </lineage>
</organism>
<feature type="compositionally biased region" description="Basic and acidic residues" evidence="6">
    <location>
        <begin position="704"/>
        <end position="742"/>
    </location>
</feature>
<evidence type="ECO:0000313" key="9">
    <source>
        <dbReference type="Proteomes" id="UP000182584"/>
    </source>
</evidence>
<dbReference type="InterPro" id="IPR000795">
    <property type="entry name" value="T_Tr_GTP-bd_dom"/>
</dbReference>
<gene>
    <name evidence="8" type="ORF">SAMN04487884_13711</name>
</gene>
<dbReference type="Gene3D" id="3.40.50.300">
    <property type="entry name" value="P-loop containing nucleotide triphosphate hydrolases"/>
    <property type="match status" value="1"/>
</dbReference>
<dbReference type="OrthoDB" id="9801472at2"/>
<dbReference type="Pfam" id="PF14492">
    <property type="entry name" value="EFG_III"/>
    <property type="match status" value="1"/>
</dbReference>
<keyword evidence="2" id="KW-0547">Nucleotide-binding</keyword>
<reference evidence="8 9" key="1">
    <citation type="submission" date="2016-10" db="EMBL/GenBank/DDBJ databases">
        <authorList>
            <person name="de Groot N.N."/>
        </authorList>
    </citation>
    <scope>NUCLEOTIDE SEQUENCE [LARGE SCALE GENOMIC DNA]</scope>
    <source>
        <strain evidence="8 9">AR40</strain>
    </source>
</reference>
<dbReference type="InterPro" id="IPR009000">
    <property type="entry name" value="Transl_B-barrel_sf"/>
</dbReference>
<keyword evidence="3" id="KW-0648">Protein biosynthesis</keyword>
<dbReference type="SUPFAM" id="SSF50447">
    <property type="entry name" value="Translation proteins"/>
    <property type="match status" value="1"/>
</dbReference>
<dbReference type="GO" id="GO:0046677">
    <property type="term" value="P:response to antibiotic"/>
    <property type="evidence" value="ECO:0007669"/>
    <property type="project" value="UniProtKB-KW"/>
</dbReference>
<dbReference type="InterPro" id="IPR005517">
    <property type="entry name" value="Transl_elong_EFG/EF2_IV"/>
</dbReference>
<dbReference type="Proteomes" id="UP000182584">
    <property type="component" value="Unassembled WGS sequence"/>
</dbReference>
<dbReference type="SMART" id="SM00889">
    <property type="entry name" value="EFG_IV"/>
    <property type="match status" value="1"/>
</dbReference>
<dbReference type="InterPro" id="IPR053905">
    <property type="entry name" value="EF-G-like_DII"/>
</dbReference>
<dbReference type="Pfam" id="PF00679">
    <property type="entry name" value="EFG_C"/>
    <property type="match status" value="1"/>
</dbReference>
<dbReference type="Pfam" id="PF03764">
    <property type="entry name" value="EFG_IV"/>
    <property type="match status" value="1"/>
</dbReference>
<dbReference type="Gene3D" id="3.30.70.870">
    <property type="entry name" value="Elongation Factor G (Translational Gtpase), domain 3"/>
    <property type="match status" value="1"/>
</dbReference>
<dbReference type="InterPro" id="IPR000640">
    <property type="entry name" value="EFG_V-like"/>
</dbReference>
<dbReference type="Gene3D" id="2.40.30.10">
    <property type="entry name" value="Translation factors"/>
    <property type="match status" value="1"/>
</dbReference>
<dbReference type="Gene3D" id="3.30.230.10">
    <property type="match status" value="1"/>
</dbReference>
<evidence type="ECO:0000256" key="3">
    <source>
        <dbReference type="ARBA" id="ARBA00022917"/>
    </source>
</evidence>
<feature type="region of interest" description="Disordered" evidence="6">
    <location>
        <begin position="704"/>
        <end position="743"/>
    </location>
</feature>
<evidence type="ECO:0000256" key="4">
    <source>
        <dbReference type="ARBA" id="ARBA00023134"/>
    </source>
</evidence>
<dbReference type="CDD" id="cd03711">
    <property type="entry name" value="Tet_C"/>
    <property type="match status" value="1"/>
</dbReference>
<dbReference type="PANTHER" id="PTHR43261:SF1">
    <property type="entry name" value="RIBOSOME-RELEASING FACTOR 2, MITOCHONDRIAL"/>
    <property type="match status" value="1"/>
</dbReference>
<sequence length="913" mass="101903">MSTSLNIGILAHVDAGKTTLSEALLYEAGAVRSIGRVDHGDAFLDTFDLEKERGITIFSKQARLETFDRKITLMDTPGHIDFSPETERTLQVLDAAILVISAADGVGAHVRTLWSLLEHYNVPTFIFVNKMDQPGSDTDEISALLSQSLGSSVVNMTPGINDPMVCESIAVCDDNLLDSYLNGTPIKESDIINLISKRLLFPCYYGSALKGEGVRAFLENLCRYAPTPSYPDDFGARVYKISRDSDGTRLSFLKITGGSISIRDTFGEEKISQIRLYSGSKYEQVQSAEAGTICAIAGLSGTRAGDGLGFEASNHEELLEPILNCRILLPDDEDPYKVWQNLLILQEEEPMLSVSRTEENGDIYVRVMGQVQMEIIKRLMMDRFKMSIDFGQGRIIYKETIANTVEGVGHFEPLRHYAEVHLMLEPSAPGSGLSFEANCPTDILARNWQRLVLTHLDEKKHKGVLTGSEITDMKITLISGKAHLKHTEGGDFRKATYRAVRQGLMMANSVLLEPVYRYELIVPSENVGRAMTDLSQRNATVNSPEIENGKTVLRGTIPAACLGNYAEDVRSYTSGEGSISCVLKGYAPCHNAEEVIAKSNYDPELDTHNPCSSVFCSHGVGTVIPWNDVRKYMHVDTGWRPEGDNTPIPSDIAMEYDLENITAFKARTSNEAVVDNRSFSEKERDYRAGQDELMAIFEKTYGPIKDRRTNNDDDRPRTYGVPDDKPKGISDPKYDEKRDAKAQKKANGQKEYLLIDGYNVLFASSDLKSLAERDINAARDKLMDIVSNFQGYRRENIILVFDAYKVHGGSEKVLKYHNLDVIYTKEAETADQYIERTSHELSKNYKVTVATSDGIEQVIILGAGGIRMPAKEFWDEVKNTEDQIRQQHIKTLDNKLHNYVLKDIDLNSADSKM</sequence>
<dbReference type="InterPro" id="IPR005225">
    <property type="entry name" value="Small_GTP-bd"/>
</dbReference>
<evidence type="ECO:0000256" key="6">
    <source>
        <dbReference type="SAM" id="MobiDB-lite"/>
    </source>
</evidence>
<dbReference type="InterPro" id="IPR035647">
    <property type="entry name" value="EFG_III/V"/>
</dbReference>
<evidence type="ECO:0000256" key="5">
    <source>
        <dbReference type="ARBA" id="ARBA00023251"/>
    </source>
</evidence>
<dbReference type="CDD" id="cd10912">
    <property type="entry name" value="PIN_YacP-like"/>
    <property type="match status" value="1"/>
</dbReference>
<dbReference type="GO" id="GO:0006412">
    <property type="term" value="P:translation"/>
    <property type="evidence" value="ECO:0007669"/>
    <property type="project" value="UniProtKB-KW"/>
</dbReference>
<accession>A0A1H9WYR6</accession>
<dbReference type="AlphaFoldDB" id="A0A1H9WYR6"/>
<dbReference type="SUPFAM" id="SSF54980">
    <property type="entry name" value="EF-G C-terminal domain-like"/>
    <property type="match status" value="2"/>
</dbReference>
<dbReference type="Gene3D" id="3.30.70.240">
    <property type="match status" value="1"/>
</dbReference>
<dbReference type="EMBL" id="FOGJ01000037">
    <property type="protein sequence ID" value="SES38969.1"/>
    <property type="molecule type" value="Genomic_DNA"/>
</dbReference>
<dbReference type="GO" id="GO:0032790">
    <property type="term" value="P:ribosome disassembly"/>
    <property type="evidence" value="ECO:0007669"/>
    <property type="project" value="TreeGrafter"/>
</dbReference>
<dbReference type="InterPro" id="IPR035650">
    <property type="entry name" value="Tet_C"/>
</dbReference>
<dbReference type="Pfam" id="PF00009">
    <property type="entry name" value="GTP_EFTU"/>
    <property type="match status" value="1"/>
</dbReference>
<dbReference type="InterPro" id="IPR027417">
    <property type="entry name" value="P-loop_NTPase"/>
</dbReference>
<dbReference type="InterPro" id="IPR014721">
    <property type="entry name" value="Ribsml_uS5_D2-typ_fold_subgr"/>
</dbReference>